<dbReference type="InterPro" id="IPR021136">
    <property type="entry name" value="Flagellar_hook_control-like_C"/>
</dbReference>
<name>A0A975SLE9_9RHOO</name>
<dbReference type="EMBL" id="CP064782">
    <property type="protein sequence ID" value="QWT48428.1"/>
    <property type="molecule type" value="Genomic_DNA"/>
</dbReference>
<dbReference type="AlphaFoldDB" id="A0A975SLE9"/>
<dbReference type="Pfam" id="PF02120">
    <property type="entry name" value="Flg_hook"/>
    <property type="match status" value="1"/>
</dbReference>
<keyword evidence="4" id="KW-1185">Reference proteome</keyword>
<feature type="domain" description="Flagellar hook-length control protein-like C-terminal" evidence="2">
    <location>
        <begin position="301"/>
        <end position="376"/>
    </location>
</feature>
<dbReference type="RefSeq" id="WP_216129038.1">
    <property type="nucleotide sequence ID" value="NZ_CP064782.1"/>
</dbReference>
<dbReference type="Proteomes" id="UP000683428">
    <property type="component" value="Chromosome"/>
</dbReference>
<dbReference type="KEGG" id="aiq:Azoinq_11255"/>
<sequence>MIPSDVLTAQLRPTVQTDRVGPVQPAQPADAVNDLLTSLSAGQRVTAEVLAVLPNGAYRAMIAQREVTLALPFSAKSGDALELEVVENDGKQALAVRVPASGVQPQESTPANLSSTAKLIASLFSLPDQGSGNGKPPLAQLNDAQPILNGKTLLTGSDLAPLLQQAVSKSGLFYEAHQAQWVQGQRTEAELRQEPQGKQLPLTSPAAATHTPVNASGSAATPALTAANNEVLNAAAQHNAKAGENQAAQAKILSPETTNLVRQQLDSLASGNFVWQGQIWPGQTMEWWIEEDEHAPKRQGEDGDTAQGWKTSLRLHLPKLGTLDAQLTIQDNQLALDIATDSSQTATKLAEEKNALVSQLAAAGLQITAMNIREEGAHG</sequence>
<keyword evidence="3" id="KW-0966">Cell projection</keyword>
<proteinExistence type="predicted"/>
<gene>
    <name evidence="3" type="ORF">Azoinq_11255</name>
</gene>
<evidence type="ECO:0000256" key="1">
    <source>
        <dbReference type="SAM" id="MobiDB-lite"/>
    </source>
</evidence>
<accession>A0A975SLE9</accession>
<organism evidence="3 4">
    <name type="scientific">Azospira inquinata</name>
    <dbReference type="NCBI Taxonomy" id="2785627"/>
    <lineage>
        <taxon>Bacteria</taxon>
        <taxon>Pseudomonadati</taxon>
        <taxon>Pseudomonadota</taxon>
        <taxon>Betaproteobacteria</taxon>
        <taxon>Rhodocyclales</taxon>
        <taxon>Rhodocyclaceae</taxon>
        <taxon>Azospira</taxon>
    </lineage>
</organism>
<keyword evidence="3" id="KW-0969">Cilium</keyword>
<protein>
    <submittedName>
        <fullName evidence="3">Flagellar hook-length control protein FliK</fullName>
    </submittedName>
</protein>
<evidence type="ECO:0000313" key="4">
    <source>
        <dbReference type="Proteomes" id="UP000683428"/>
    </source>
</evidence>
<evidence type="ECO:0000313" key="3">
    <source>
        <dbReference type="EMBL" id="QWT48428.1"/>
    </source>
</evidence>
<feature type="region of interest" description="Disordered" evidence="1">
    <location>
        <begin position="185"/>
        <end position="219"/>
    </location>
</feature>
<keyword evidence="3" id="KW-0282">Flagellum</keyword>
<evidence type="ECO:0000259" key="2">
    <source>
        <dbReference type="Pfam" id="PF02120"/>
    </source>
</evidence>
<reference evidence="3" key="1">
    <citation type="submission" date="2020-11" db="EMBL/GenBank/DDBJ databases">
        <title>Azospira inquinata sp. nov.</title>
        <authorList>
            <person name="Moe W.M."/>
            <person name="Mikes M.C."/>
        </authorList>
    </citation>
    <scope>NUCLEOTIDE SEQUENCE</scope>
    <source>
        <strain evidence="3">Azo-3</strain>
    </source>
</reference>